<evidence type="ECO:0008006" key="2">
    <source>
        <dbReference type="Google" id="ProtNLM"/>
    </source>
</evidence>
<evidence type="ECO:0000313" key="1">
    <source>
        <dbReference type="EMBL" id="KKL82073.1"/>
    </source>
</evidence>
<organism evidence="1">
    <name type="scientific">marine sediment metagenome</name>
    <dbReference type="NCBI Taxonomy" id="412755"/>
    <lineage>
        <taxon>unclassified sequences</taxon>
        <taxon>metagenomes</taxon>
        <taxon>ecological metagenomes</taxon>
    </lineage>
</organism>
<comment type="caution">
    <text evidence="1">The sequence shown here is derived from an EMBL/GenBank/DDBJ whole genome shotgun (WGS) entry which is preliminary data.</text>
</comment>
<gene>
    <name evidence="1" type="ORF">LCGC14_1988390</name>
</gene>
<dbReference type="InterPro" id="IPR029044">
    <property type="entry name" value="Nucleotide-diphossugar_trans"/>
</dbReference>
<reference evidence="1" key="1">
    <citation type="journal article" date="2015" name="Nature">
        <title>Complex archaea that bridge the gap between prokaryotes and eukaryotes.</title>
        <authorList>
            <person name="Spang A."/>
            <person name="Saw J.H."/>
            <person name="Jorgensen S.L."/>
            <person name="Zaremba-Niedzwiedzka K."/>
            <person name="Martijn J."/>
            <person name="Lind A.E."/>
            <person name="van Eijk R."/>
            <person name="Schleper C."/>
            <person name="Guy L."/>
            <person name="Ettema T.J."/>
        </authorList>
    </citation>
    <scope>NUCLEOTIDE SEQUENCE</scope>
</reference>
<name>A0A0F9F702_9ZZZZ</name>
<proteinExistence type="predicted"/>
<dbReference type="SUPFAM" id="SSF53448">
    <property type="entry name" value="Nucleotide-diphospho-sugar transferases"/>
    <property type="match status" value="1"/>
</dbReference>
<dbReference type="EMBL" id="LAZR01022373">
    <property type="protein sequence ID" value="KKL82073.1"/>
    <property type="molecule type" value="Genomic_DNA"/>
</dbReference>
<sequence>MEKCDIICPVHFVDLESFKLFLQTWVQNIPINRLIIGLGKENHELEESLNSLFRNGDFNLQQVDQTSHKTLGYCLQELIGLVSTDYFIFLHADVEIPQDWFEQMWASRVKGILESLKSPSFGPEALIQASKKRAYSGAQLIFKESVKELNFQDDFVYCNEDIIIQNIVLNRCFSYIKIPIYHKHYKKYRKRTQSRKTILEWQWKGILKYAFPNSTLMNYVKGIVRMLSRDYEIKVNLEAEIKFLTPKWIPFL</sequence>
<protein>
    <recommendedName>
        <fullName evidence="2">Glycosyltransferase 2-like domain-containing protein</fullName>
    </recommendedName>
</protein>
<dbReference type="AlphaFoldDB" id="A0A0F9F702"/>
<accession>A0A0F9F702</accession>